<proteinExistence type="predicted"/>
<protein>
    <submittedName>
        <fullName evidence="1">Uncharacterized protein</fullName>
    </submittedName>
</protein>
<evidence type="ECO:0000313" key="1">
    <source>
        <dbReference type="EMBL" id="SVA57409.1"/>
    </source>
</evidence>
<dbReference type="AlphaFoldDB" id="A0A381WXZ5"/>
<organism evidence="1">
    <name type="scientific">marine metagenome</name>
    <dbReference type="NCBI Taxonomy" id="408172"/>
    <lineage>
        <taxon>unclassified sequences</taxon>
        <taxon>metagenomes</taxon>
        <taxon>ecological metagenomes</taxon>
    </lineage>
</organism>
<reference evidence="1" key="1">
    <citation type="submission" date="2018-05" db="EMBL/GenBank/DDBJ databases">
        <authorList>
            <person name="Lanie J.A."/>
            <person name="Ng W.-L."/>
            <person name="Kazmierczak K.M."/>
            <person name="Andrzejewski T.M."/>
            <person name="Davidsen T.M."/>
            <person name="Wayne K.J."/>
            <person name="Tettelin H."/>
            <person name="Glass J.I."/>
            <person name="Rusch D."/>
            <person name="Podicherti R."/>
            <person name="Tsui H.-C.T."/>
            <person name="Winkler M.E."/>
        </authorList>
    </citation>
    <scope>NUCLEOTIDE SEQUENCE</scope>
</reference>
<sequence length="55" mass="6493">MESIFVHEEAMKAQLALLVINFFSWRSDINQWLHSEDSETSLRKMLQYAPCTPIH</sequence>
<name>A0A381WXZ5_9ZZZZ</name>
<accession>A0A381WXZ5</accession>
<dbReference type="EMBL" id="UINC01013257">
    <property type="protein sequence ID" value="SVA57409.1"/>
    <property type="molecule type" value="Genomic_DNA"/>
</dbReference>
<gene>
    <name evidence="1" type="ORF">METZ01_LOCUS110263</name>
</gene>